<evidence type="ECO:0000259" key="9">
    <source>
        <dbReference type="SMART" id="SM00062"/>
    </source>
</evidence>
<evidence type="ECO:0000256" key="2">
    <source>
        <dbReference type="ARBA" id="ARBA00004533"/>
    </source>
</evidence>
<evidence type="ECO:0000256" key="7">
    <source>
        <dbReference type="ARBA" id="ARBA00022729"/>
    </source>
</evidence>
<dbReference type="Gene3D" id="3.40.190.10">
    <property type="entry name" value="Periplasmic binding protein-like II"/>
    <property type="match status" value="2"/>
</dbReference>
<evidence type="ECO:0000256" key="5">
    <source>
        <dbReference type="ARBA" id="ARBA00022475"/>
    </source>
</evidence>
<evidence type="ECO:0000256" key="6">
    <source>
        <dbReference type="ARBA" id="ARBA00022519"/>
    </source>
</evidence>
<dbReference type="Proteomes" id="UP000568877">
    <property type="component" value="Unassembled WGS sequence"/>
</dbReference>
<protein>
    <submittedName>
        <fullName evidence="10">NitT/TauT family transport system substrate-binding protein</fullName>
    </submittedName>
</protein>
<organism evidence="10 11">
    <name type="scientific">Candidatus Hakubella thermalkaliphila</name>
    <dbReference type="NCBI Taxonomy" id="2754717"/>
    <lineage>
        <taxon>Bacteria</taxon>
        <taxon>Bacillati</taxon>
        <taxon>Actinomycetota</taxon>
        <taxon>Actinomycetota incertae sedis</taxon>
        <taxon>Candidatus Hakubellales</taxon>
        <taxon>Candidatus Hakubellaceae</taxon>
        <taxon>Candidatus Hakubella</taxon>
    </lineage>
</organism>
<dbReference type="InterPro" id="IPR010067">
    <property type="entry name" value="ABC_SsuA_sub-bd"/>
</dbReference>
<evidence type="ECO:0000256" key="4">
    <source>
        <dbReference type="ARBA" id="ARBA00022448"/>
    </source>
</evidence>
<dbReference type="GO" id="GO:0042597">
    <property type="term" value="C:periplasmic space"/>
    <property type="evidence" value="ECO:0007669"/>
    <property type="project" value="UniProtKB-SubCell"/>
</dbReference>
<evidence type="ECO:0000256" key="8">
    <source>
        <dbReference type="ARBA" id="ARBA00023136"/>
    </source>
</evidence>
<feature type="domain" description="Solute-binding protein family 3/N-terminal" evidence="9">
    <location>
        <begin position="32"/>
        <end position="259"/>
    </location>
</feature>
<keyword evidence="4" id="KW-0813">Transport</keyword>
<evidence type="ECO:0000256" key="1">
    <source>
        <dbReference type="ARBA" id="ARBA00004418"/>
    </source>
</evidence>
<dbReference type="InterPro" id="IPR001638">
    <property type="entry name" value="Solute-binding_3/MltF_N"/>
</dbReference>
<name>A0A6V8PM92_9ACTN</name>
<dbReference type="AlphaFoldDB" id="A0A6V8PM92"/>
<evidence type="ECO:0000313" key="11">
    <source>
        <dbReference type="Proteomes" id="UP000568877"/>
    </source>
</evidence>
<dbReference type="Pfam" id="PF13379">
    <property type="entry name" value="NMT1_2"/>
    <property type="match status" value="1"/>
</dbReference>
<proteinExistence type="inferred from homology"/>
<dbReference type="CDD" id="cd13553">
    <property type="entry name" value="PBP2_NrtA_CpmA_like"/>
    <property type="match status" value="1"/>
</dbReference>
<dbReference type="GO" id="GO:0005886">
    <property type="term" value="C:plasma membrane"/>
    <property type="evidence" value="ECO:0007669"/>
    <property type="project" value="UniProtKB-SubCell"/>
</dbReference>
<dbReference type="GO" id="GO:0042626">
    <property type="term" value="F:ATPase-coupled transmembrane transporter activity"/>
    <property type="evidence" value="ECO:0007669"/>
    <property type="project" value="InterPro"/>
</dbReference>
<comment type="similarity">
    <text evidence="3">Belongs to the bacterial solute-binding protein SsuA/TauA family.</text>
</comment>
<keyword evidence="5" id="KW-1003">Cell membrane</keyword>
<dbReference type="SUPFAM" id="SSF53850">
    <property type="entry name" value="Periplasmic binding protein-like II"/>
    <property type="match status" value="1"/>
</dbReference>
<dbReference type="EMBL" id="BLSA01000036">
    <property type="protein sequence ID" value="GFP32136.1"/>
    <property type="molecule type" value="Genomic_DNA"/>
</dbReference>
<evidence type="ECO:0000256" key="3">
    <source>
        <dbReference type="ARBA" id="ARBA00010742"/>
    </source>
</evidence>
<keyword evidence="8" id="KW-0472">Membrane</keyword>
<comment type="subcellular location">
    <subcellularLocation>
        <location evidence="2">Cell inner membrane</location>
    </subcellularLocation>
    <subcellularLocation>
        <location evidence="1">Periplasm</location>
    </subcellularLocation>
</comment>
<dbReference type="PANTHER" id="PTHR30024:SF47">
    <property type="entry name" value="TAURINE-BINDING PERIPLASMIC PROTEIN"/>
    <property type="match status" value="1"/>
</dbReference>
<dbReference type="PROSITE" id="PS51257">
    <property type="entry name" value="PROKAR_LIPOPROTEIN"/>
    <property type="match status" value="1"/>
</dbReference>
<comment type="caution">
    <text evidence="10">The sequence shown here is derived from an EMBL/GenBank/DDBJ whole genome shotgun (WGS) entry which is preliminary data.</text>
</comment>
<accession>A0A6V8PM92</accession>
<dbReference type="PANTHER" id="PTHR30024">
    <property type="entry name" value="ALIPHATIC SULFONATES-BINDING PROTEIN-RELATED"/>
    <property type="match status" value="1"/>
</dbReference>
<sequence length="344" mass="37359">MRKSTINILLILGALLSGLMIGCGRADSNNVTVRIGYFPNITHSQAVIGVANDAFQEALGPDVTVDVKVFNAGPSVIEALFAGGIDLAYIGPNPAINGYVRSQGKALRIVAGASSGGAVFVVRPDANINTVEDLNGKKIASPQLGNTQDIALRAFLKAAGLSPSEKGGTVQVLPVANPDILTLFLKGDIDGAWVPEPWGARLIKEAGGKLFLDERSIWPEGKFNTAHVIVRTEFLEEHPELVKKWLEVHVDLTRWINNHPEEAKKMLNAENKRLTGKALEEDVLDDAFSRIEVTYDPIKSSLFTSALWAYEAGFLGKEKPDLSGIYDLSLLNQILEERNLEPIR</sequence>
<dbReference type="InterPro" id="IPR044527">
    <property type="entry name" value="NrtA/CpmA_ABC-bd_dom"/>
</dbReference>
<evidence type="ECO:0000313" key="10">
    <source>
        <dbReference type="EMBL" id="GFP32136.1"/>
    </source>
</evidence>
<keyword evidence="6" id="KW-0997">Cell inner membrane</keyword>
<dbReference type="NCBIfam" id="TIGR01728">
    <property type="entry name" value="SsuA_fam"/>
    <property type="match status" value="1"/>
</dbReference>
<keyword evidence="7" id="KW-0732">Signal</keyword>
<dbReference type="SMART" id="SM00062">
    <property type="entry name" value="PBPb"/>
    <property type="match status" value="1"/>
</dbReference>
<gene>
    <name evidence="10" type="ORF">HKBW3S42_00441</name>
</gene>
<reference evidence="10 11" key="1">
    <citation type="journal article" date="2020" name="Front. Microbiol.">
        <title>Single-cell genomics of novel Actinobacteria with the Wood-Ljungdahl pathway discovered in a serpentinizing system.</title>
        <authorList>
            <person name="Merino N."/>
            <person name="Kawai M."/>
            <person name="Boyd E.S."/>
            <person name="Colman D.R."/>
            <person name="McGlynn S.E."/>
            <person name="Nealson K.H."/>
            <person name="Kurokawa K."/>
            <person name="Hongoh Y."/>
        </authorList>
    </citation>
    <scope>NUCLEOTIDE SEQUENCE [LARGE SCALE GENOMIC DNA]</scope>
    <source>
        <strain evidence="10 11">S42</strain>
    </source>
</reference>